<reference evidence="2 4" key="1">
    <citation type="submission" date="2015-12" db="EMBL/GenBank/DDBJ databases">
        <title>Bacillus cereus Group isolate.</title>
        <authorList>
            <person name="Kovac J."/>
        </authorList>
    </citation>
    <scope>NUCLEOTIDE SEQUENCE [LARGE SCALE GENOMIC DNA]</scope>
    <source>
        <strain evidence="2 4">FSL K6-0073</strain>
    </source>
</reference>
<protein>
    <submittedName>
        <fullName evidence="2">Uncharacterized protein</fullName>
    </submittedName>
</protein>
<comment type="caution">
    <text evidence="2">The sequence shown here is derived from an EMBL/GenBank/DDBJ whole genome shotgun (WGS) entry which is preliminary data.</text>
</comment>
<evidence type="ECO:0000313" key="3">
    <source>
        <dbReference type="EMBL" id="PFF46024.1"/>
    </source>
</evidence>
<evidence type="ECO:0000313" key="2">
    <source>
        <dbReference type="EMBL" id="KXY51205.1"/>
    </source>
</evidence>
<keyword evidence="1" id="KW-0472">Membrane</keyword>
<dbReference type="EMBL" id="LOMO01000001">
    <property type="protein sequence ID" value="KXY51205.1"/>
    <property type="molecule type" value="Genomic_DNA"/>
</dbReference>
<name>A0A9X0MK91_BACCE</name>
<keyword evidence="1" id="KW-0812">Transmembrane</keyword>
<proteinExistence type="predicted"/>
<dbReference type="Proteomes" id="UP000075476">
    <property type="component" value="Unassembled WGS sequence"/>
</dbReference>
<dbReference type="Proteomes" id="UP000220210">
    <property type="component" value="Unassembled WGS sequence"/>
</dbReference>
<reference evidence="3 5" key="2">
    <citation type="submission" date="2017-09" db="EMBL/GenBank/DDBJ databases">
        <title>Large-scale bioinformatics analysis of Bacillus genomes uncovers conserved roles of natural products in bacterial physiology.</title>
        <authorList>
            <consortium name="Agbiome Team Llc"/>
            <person name="Bleich R.M."/>
            <person name="Kirk G.J."/>
            <person name="Santa Maria K.C."/>
            <person name="Allen S.E."/>
            <person name="Farag S."/>
            <person name="Shank E.A."/>
            <person name="Bowers A."/>
        </authorList>
    </citation>
    <scope>NUCLEOTIDE SEQUENCE [LARGE SCALE GENOMIC DNA]</scope>
    <source>
        <strain evidence="3 5">AFS020204</strain>
    </source>
</reference>
<feature type="transmembrane region" description="Helical" evidence="1">
    <location>
        <begin position="6"/>
        <end position="29"/>
    </location>
</feature>
<dbReference type="EMBL" id="NTSO01000015">
    <property type="protein sequence ID" value="PFF46024.1"/>
    <property type="molecule type" value="Genomic_DNA"/>
</dbReference>
<organism evidence="2 4">
    <name type="scientific">Bacillus cereus</name>
    <dbReference type="NCBI Taxonomy" id="1396"/>
    <lineage>
        <taxon>Bacteria</taxon>
        <taxon>Bacillati</taxon>
        <taxon>Bacillota</taxon>
        <taxon>Bacilli</taxon>
        <taxon>Bacillales</taxon>
        <taxon>Bacillaceae</taxon>
        <taxon>Bacillus</taxon>
        <taxon>Bacillus cereus group</taxon>
    </lineage>
</organism>
<evidence type="ECO:0000256" key="1">
    <source>
        <dbReference type="SAM" id="Phobius"/>
    </source>
</evidence>
<feature type="transmembrane region" description="Helical" evidence="1">
    <location>
        <begin position="41"/>
        <end position="62"/>
    </location>
</feature>
<keyword evidence="1" id="KW-1133">Transmembrane helix</keyword>
<dbReference type="AlphaFoldDB" id="A0A9X0MK91"/>
<evidence type="ECO:0000313" key="4">
    <source>
        <dbReference type="Proteomes" id="UP000075476"/>
    </source>
</evidence>
<evidence type="ECO:0000313" key="5">
    <source>
        <dbReference type="Proteomes" id="UP000220210"/>
    </source>
</evidence>
<accession>A0A9X0MK91</accession>
<sequence>MIFNIFIFVLVVTIMFYGVFLFIIATPCLGSFNRPLMMKSLIIMVFSLSFGIIYMFFMSGLIT</sequence>
<gene>
    <name evidence="2" type="ORF">AT268_32440</name>
    <name evidence="3" type="ORF">CN357_21470</name>
</gene>